<dbReference type="AlphaFoldDB" id="A0A369TD54"/>
<reference evidence="4 5" key="1">
    <citation type="submission" date="2018-07" db="EMBL/GenBank/DDBJ databases">
        <title>Venubactetium sediminum gen. nov., sp. nov., isolated from a marine solar saltern.</title>
        <authorList>
            <person name="Wang S."/>
        </authorList>
    </citation>
    <scope>NUCLEOTIDE SEQUENCE [LARGE SCALE GENOMIC DNA]</scope>
    <source>
        <strain evidence="4 5">WD2A32</strain>
    </source>
</reference>
<dbReference type="GO" id="GO:0005829">
    <property type="term" value="C:cytosol"/>
    <property type="evidence" value="ECO:0007669"/>
    <property type="project" value="TreeGrafter"/>
</dbReference>
<name>A0A369TD54_9PROT</name>
<dbReference type="InterPro" id="IPR011032">
    <property type="entry name" value="GroES-like_sf"/>
</dbReference>
<dbReference type="Gene3D" id="3.90.180.10">
    <property type="entry name" value="Medium-chain alcohol dehydrogenases, catalytic domain"/>
    <property type="match status" value="1"/>
</dbReference>
<evidence type="ECO:0000259" key="3">
    <source>
        <dbReference type="SMART" id="SM00829"/>
    </source>
</evidence>
<dbReference type="InterPro" id="IPR013154">
    <property type="entry name" value="ADH-like_N"/>
</dbReference>
<dbReference type="GO" id="GO:0003960">
    <property type="term" value="F:quinone reductase (NADPH) activity"/>
    <property type="evidence" value="ECO:0007669"/>
    <property type="project" value="TreeGrafter"/>
</dbReference>
<gene>
    <name evidence="4" type="ORF">DRB17_02175</name>
</gene>
<accession>A0A369TD54</accession>
<dbReference type="SUPFAM" id="SSF51735">
    <property type="entry name" value="NAD(P)-binding Rossmann-fold domains"/>
    <property type="match status" value="1"/>
</dbReference>
<dbReference type="InterPro" id="IPR036291">
    <property type="entry name" value="NAD(P)-bd_dom_sf"/>
</dbReference>
<dbReference type="InterPro" id="IPR020843">
    <property type="entry name" value="ER"/>
</dbReference>
<dbReference type="GO" id="GO:0035925">
    <property type="term" value="F:mRNA 3'-UTR AU-rich region binding"/>
    <property type="evidence" value="ECO:0007669"/>
    <property type="project" value="TreeGrafter"/>
</dbReference>
<dbReference type="Pfam" id="PF13602">
    <property type="entry name" value="ADH_zinc_N_2"/>
    <property type="match status" value="1"/>
</dbReference>
<dbReference type="RefSeq" id="WP_114580537.1">
    <property type="nucleotide sequence ID" value="NZ_QPMH01000002.1"/>
</dbReference>
<keyword evidence="2" id="KW-0560">Oxidoreductase</keyword>
<feature type="domain" description="Enoyl reductase (ER)" evidence="3">
    <location>
        <begin position="11"/>
        <end position="337"/>
    </location>
</feature>
<dbReference type="EMBL" id="QPMH01000002">
    <property type="protein sequence ID" value="RDD63281.1"/>
    <property type="molecule type" value="Genomic_DNA"/>
</dbReference>
<dbReference type="SUPFAM" id="SSF50129">
    <property type="entry name" value="GroES-like"/>
    <property type="match status" value="1"/>
</dbReference>
<dbReference type="PANTHER" id="PTHR48106:SF13">
    <property type="entry name" value="QUINONE OXIDOREDUCTASE-RELATED"/>
    <property type="match status" value="1"/>
</dbReference>
<dbReference type="SMART" id="SM00829">
    <property type="entry name" value="PKS_ER"/>
    <property type="match status" value="1"/>
</dbReference>
<evidence type="ECO:0000256" key="2">
    <source>
        <dbReference type="ARBA" id="ARBA00023002"/>
    </source>
</evidence>
<dbReference type="Pfam" id="PF08240">
    <property type="entry name" value="ADH_N"/>
    <property type="match status" value="1"/>
</dbReference>
<proteinExistence type="predicted"/>
<dbReference type="Gene3D" id="3.40.50.720">
    <property type="entry name" value="NAD(P)-binding Rossmann-like Domain"/>
    <property type="match status" value="1"/>
</dbReference>
<evidence type="ECO:0000313" key="4">
    <source>
        <dbReference type="EMBL" id="RDD63281.1"/>
    </source>
</evidence>
<keyword evidence="1" id="KW-0521">NADP</keyword>
<dbReference type="Proteomes" id="UP000253941">
    <property type="component" value="Unassembled WGS sequence"/>
</dbReference>
<evidence type="ECO:0000256" key="1">
    <source>
        <dbReference type="ARBA" id="ARBA00022857"/>
    </source>
</evidence>
<dbReference type="PANTHER" id="PTHR48106">
    <property type="entry name" value="QUINONE OXIDOREDUCTASE PIG3-RELATED"/>
    <property type="match status" value="1"/>
</dbReference>
<organism evidence="4 5">
    <name type="scientific">Ferruginivarius sediminum</name>
    <dbReference type="NCBI Taxonomy" id="2661937"/>
    <lineage>
        <taxon>Bacteria</taxon>
        <taxon>Pseudomonadati</taxon>
        <taxon>Pseudomonadota</taxon>
        <taxon>Alphaproteobacteria</taxon>
        <taxon>Rhodospirillales</taxon>
        <taxon>Rhodospirillaceae</taxon>
        <taxon>Ferruginivarius</taxon>
    </lineage>
</organism>
<protein>
    <recommendedName>
        <fullName evidence="3">Enoyl reductase (ER) domain-containing protein</fullName>
    </recommendedName>
</protein>
<dbReference type="GO" id="GO:0070402">
    <property type="term" value="F:NADPH binding"/>
    <property type="evidence" value="ECO:0007669"/>
    <property type="project" value="TreeGrafter"/>
</dbReference>
<evidence type="ECO:0000313" key="5">
    <source>
        <dbReference type="Proteomes" id="UP000253941"/>
    </source>
</evidence>
<keyword evidence="5" id="KW-1185">Reference proteome</keyword>
<sequence>MNRRIVYTRAGGPDVLRLVEEAVPEPEAGMARVRVEATGVAFADIVQRNGLYPAAPPFPFSPGYDLCGHIDAIGPDSETDLRVGDRVAAITVFGSYADYVTVPLDHLVTAPGNVDATKVVAASLNYLTAFQMMERLSGVADGETALVHAAGGGVGSALLDLGRHRGLRMLGTVSARKRGDVEALGAMPIDYRKEDFVAVALRETGGEGVHAAFDAIGGAHWQRSLRAIRPGGRLVAYGTTGGFEGGRRRLLRLAAIYGRSYVAIMKLFMTSKSVLAYNVQTLRDLRAQWYRADFGEVLNRLADGDIDPLVAGTFPLERAGEAQELLVRGERPGKVVIRCRTEDGS</sequence>
<comment type="caution">
    <text evidence="4">The sequence shown here is derived from an EMBL/GenBank/DDBJ whole genome shotgun (WGS) entry which is preliminary data.</text>
</comment>